<comment type="caution">
    <text evidence="2">The sequence shown here is derived from an EMBL/GenBank/DDBJ whole genome shotgun (WGS) entry which is preliminary data.</text>
</comment>
<feature type="domain" description="DUF4116" evidence="1">
    <location>
        <begin position="85"/>
        <end position="131"/>
    </location>
</feature>
<keyword evidence="3" id="KW-1185">Reference proteome</keyword>
<evidence type="ECO:0000313" key="2">
    <source>
        <dbReference type="EMBL" id="CAB9500853.1"/>
    </source>
</evidence>
<sequence>MGINCSKCKSAKEKLKPSLISAVAPSDAPPLISDKEAAILAIEENVDAYVNAIAPSLRADPSVTLAAVTISGDYLEYASADLRGNKQVVHAAISSGHPKALKFASKELKEDKETVLMAVKTHWQSLEYVSYFMRGDREVINQTISAHEGAATYALHLTAWWLLAEKTFVLEIVSRFPQAMRHVPDQFLEDKDVALAAISQHPLNITYFSENIKDDEIVMLKAIEECKKEQSARTAKRILSTILQHASERLKDERGVMLAAIQQDGMVLRYASNALRQDRQCVMAAASRTPEALKYALGGLNQDQDCLIAAGLWDDQSTINKEEVKTHHEAVEHNSPKIVLSTRFSLSENCTGTATNFAVLLKHHPYISGESRKDNNFVVYSPNAFEKDTCDPKWTSLNWPCRGTCDTCLKEDPTLKTGKPKRGSCWRYSFRYQLQHAKDSNGFMVQVVEFREIKRRKVKRHARTRIERCLGKGQEIETRMANDLGVKIFRIYQPGDYKGTSTYMLGLEFRQEDIDRLVDKVKEWYRGKCLDMTETEIYATDEGATSSEEEEETSEEEIDLLWVKKTWRWRYP</sequence>
<dbReference type="AlphaFoldDB" id="A0A9N8DD85"/>
<reference evidence="2" key="1">
    <citation type="submission" date="2020-06" db="EMBL/GenBank/DDBJ databases">
        <authorList>
            <consortium name="Plant Systems Biology data submission"/>
        </authorList>
    </citation>
    <scope>NUCLEOTIDE SEQUENCE</scope>
    <source>
        <strain evidence="2">D6</strain>
    </source>
</reference>
<evidence type="ECO:0000313" key="3">
    <source>
        <dbReference type="Proteomes" id="UP001153069"/>
    </source>
</evidence>
<gene>
    <name evidence="2" type="ORF">SEMRO_93_G048650.1</name>
</gene>
<feature type="domain" description="DUF4116" evidence="1">
    <location>
        <begin position="166"/>
        <end position="213"/>
    </location>
</feature>
<dbReference type="InterPro" id="IPR025197">
    <property type="entry name" value="DUF4116"/>
</dbReference>
<proteinExistence type="predicted"/>
<accession>A0A9N8DD85</accession>
<protein>
    <recommendedName>
        <fullName evidence="1">DUF4116 domain-containing protein</fullName>
    </recommendedName>
</protein>
<dbReference type="Pfam" id="PF13475">
    <property type="entry name" value="DUF4116"/>
    <property type="match status" value="3"/>
</dbReference>
<name>A0A9N8DD85_9STRA</name>
<dbReference type="Proteomes" id="UP001153069">
    <property type="component" value="Unassembled WGS sequence"/>
</dbReference>
<dbReference type="OrthoDB" id="447781at2759"/>
<dbReference type="EMBL" id="CAICTM010000092">
    <property type="protein sequence ID" value="CAB9500853.1"/>
    <property type="molecule type" value="Genomic_DNA"/>
</dbReference>
<organism evidence="2 3">
    <name type="scientific">Seminavis robusta</name>
    <dbReference type="NCBI Taxonomy" id="568900"/>
    <lineage>
        <taxon>Eukaryota</taxon>
        <taxon>Sar</taxon>
        <taxon>Stramenopiles</taxon>
        <taxon>Ochrophyta</taxon>
        <taxon>Bacillariophyta</taxon>
        <taxon>Bacillariophyceae</taxon>
        <taxon>Bacillariophycidae</taxon>
        <taxon>Naviculales</taxon>
        <taxon>Naviculaceae</taxon>
        <taxon>Seminavis</taxon>
    </lineage>
</organism>
<feature type="domain" description="DUF4116" evidence="1">
    <location>
        <begin position="254"/>
        <end position="296"/>
    </location>
</feature>
<evidence type="ECO:0000259" key="1">
    <source>
        <dbReference type="Pfam" id="PF13475"/>
    </source>
</evidence>